<dbReference type="EMBL" id="GISG01065816">
    <property type="protein sequence ID" value="MBA4628373.1"/>
    <property type="molecule type" value="Transcribed_RNA"/>
</dbReference>
<dbReference type="SUPFAM" id="SSF57850">
    <property type="entry name" value="RING/U-box"/>
    <property type="match status" value="1"/>
</dbReference>
<accession>A0A7C8YXC9</accession>
<keyword evidence="4" id="KW-0479">Metal-binding</keyword>
<feature type="region of interest" description="Disordered" evidence="9">
    <location>
        <begin position="240"/>
        <end position="261"/>
    </location>
</feature>
<dbReference type="SMART" id="SM00184">
    <property type="entry name" value="RING"/>
    <property type="match status" value="1"/>
</dbReference>
<reference evidence="11" key="2">
    <citation type="submission" date="2020-07" db="EMBL/GenBank/DDBJ databases">
        <authorList>
            <person name="Vera ALvarez R."/>
            <person name="Arias-Moreno D.M."/>
            <person name="Jimenez-Jacinto V."/>
            <person name="Jimenez-Bremont J.F."/>
            <person name="Swaminathan K."/>
            <person name="Moose S.P."/>
            <person name="Guerrero-Gonzalez M.L."/>
            <person name="Marino-Ramirez L."/>
            <person name="Landsman D."/>
            <person name="Rodriguez-Kessler M."/>
            <person name="Delgado-Sanchez P."/>
        </authorList>
    </citation>
    <scope>NUCLEOTIDE SEQUENCE</scope>
    <source>
        <tissue evidence="11">Cladode</tissue>
    </source>
</reference>
<evidence type="ECO:0000256" key="3">
    <source>
        <dbReference type="ARBA" id="ARBA00022679"/>
    </source>
</evidence>
<keyword evidence="7" id="KW-0862">Zinc</keyword>
<dbReference type="PANTHER" id="PTHR46463">
    <property type="entry name" value="ZINC FINGER, RING/FYVE/PHD-TYPE"/>
    <property type="match status" value="1"/>
</dbReference>
<keyword evidence="6" id="KW-0833">Ubl conjugation pathway</keyword>
<dbReference type="GO" id="GO:0061630">
    <property type="term" value="F:ubiquitin protein ligase activity"/>
    <property type="evidence" value="ECO:0007669"/>
    <property type="project" value="UniProtKB-EC"/>
</dbReference>
<sequence length="353" mass="38223">MEAAKKSDGSMTSVAAFVEGGVQEACDDACSICLEDFSESDPSTVTGCRHEFHLQCILEWCQRSSNCPMCWQAISFKDAASQELLDALERERKLKSNNSMNASVFQHPAYGDFGLQHLTLADTEAEFEERILQHLPATAAMRGSSHHFLRGAQRNRLYSQADHPFFILTTPAASHGTAVGRESESVAITPQSPSMRLPNSPRGRELPVSYSPVRPDQISFNRAGSNVSLASRLGFLSESRSFGNQSSSENEDTGGPSDLQSLSESLRSRFNSWSTRYRESFSRNTRGWKERLFAQGTSSTDLSLEAQREVGASISGVPGSTDSSSGSNLSNADQATCSSDSDVPTCAASSASD</sequence>
<evidence type="ECO:0000313" key="11">
    <source>
        <dbReference type="EMBL" id="MBA4628373.1"/>
    </source>
</evidence>
<evidence type="ECO:0000256" key="9">
    <source>
        <dbReference type="SAM" id="MobiDB-lite"/>
    </source>
</evidence>
<evidence type="ECO:0000259" key="10">
    <source>
        <dbReference type="PROSITE" id="PS50089"/>
    </source>
</evidence>
<dbReference type="GO" id="GO:0008270">
    <property type="term" value="F:zinc ion binding"/>
    <property type="evidence" value="ECO:0007669"/>
    <property type="project" value="UniProtKB-KW"/>
</dbReference>
<keyword evidence="3" id="KW-0808">Transferase</keyword>
<feature type="region of interest" description="Disordered" evidence="9">
    <location>
        <begin position="177"/>
        <end position="212"/>
    </location>
</feature>
<comment type="catalytic activity">
    <reaction evidence="1">
        <text>S-ubiquitinyl-[E2 ubiquitin-conjugating enzyme]-L-cysteine + [acceptor protein]-L-lysine = [E2 ubiquitin-conjugating enzyme]-L-cysteine + N(6)-ubiquitinyl-[acceptor protein]-L-lysine.</text>
        <dbReference type="EC" id="2.3.2.27"/>
    </reaction>
</comment>
<dbReference type="PANTHER" id="PTHR46463:SF78">
    <property type="entry name" value="RING-TYPE DOMAIN-CONTAINING PROTEIN"/>
    <property type="match status" value="1"/>
</dbReference>
<reference evidence="11" key="1">
    <citation type="journal article" date="2013" name="J. Plant Res.">
        <title>Effect of fungi and light on seed germination of three Opuntia species from semiarid lands of central Mexico.</title>
        <authorList>
            <person name="Delgado-Sanchez P."/>
            <person name="Jimenez-Bremont J.F."/>
            <person name="Guerrero-Gonzalez Mde L."/>
            <person name="Flores J."/>
        </authorList>
    </citation>
    <scope>NUCLEOTIDE SEQUENCE</scope>
    <source>
        <tissue evidence="11">Cladode</tissue>
    </source>
</reference>
<feature type="compositionally biased region" description="Polar residues" evidence="9">
    <location>
        <begin position="331"/>
        <end position="353"/>
    </location>
</feature>
<feature type="compositionally biased region" description="Low complexity" evidence="9">
    <location>
        <begin position="313"/>
        <end position="330"/>
    </location>
</feature>
<evidence type="ECO:0000256" key="8">
    <source>
        <dbReference type="PROSITE-ProRule" id="PRU00175"/>
    </source>
</evidence>
<evidence type="ECO:0000256" key="7">
    <source>
        <dbReference type="ARBA" id="ARBA00022833"/>
    </source>
</evidence>
<evidence type="ECO:0000256" key="5">
    <source>
        <dbReference type="ARBA" id="ARBA00022771"/>
    </source>
</evidence>
<feature type="domain" description="RING-type" evidence="10">
    <location>
        <begin position="30"/>
        <end position="70"/>
    </location>
</feature>
<dbReference type="PROSITE" id="PS50089">
    <property type="entry name" value="ZF_RING_2"/>
    <property type="match status" value="1"/>
</dbReference>
<feature type="region of interest" description="Disordered" evidence="9">
    <location>
        <begin position="313"/>
        <end position="353"/>
    </location>
</feature>
<dbReference type="InterPro" id="IPR001841">
    <property type="entry name" value="Znf_RING"/>
</dbReference>
<dbReference type="EC" id="2.3.2.27" evidence="2"/>
<dbReference type="Pfam" id="PF13639">
    <property type="entry name" value="zf-RING_2"/>
    <property type="match status" value="1"/>
</dbReference>
<dbReference type="Gene3D" id="3.30.40.10">
    <property type="entry name" value="Zinc/RING finger domain, C3HC4 (zinc finger)"/>
    <property type="match status" value="1"/>
</dbReference>
<dbReference type="InterPro" id="IPR013083">
    <property type="entry name" value="Znf_RING/FYVE/PHD"/>
</dbReference>
<name>A0A7C8YXC9_OPUST</name>
<organism evidence="11">
    <name type="scientific">Opuntia streptacantha</name>
    <name type="common">Prickly pear cactus</name>
    <name type="synonym">Opuntia cardona</name>
    <dbReference type="NCBI Taxonomy" id="393608"/>
    <lineage>
        <taxon>Eukaryota</taxon>
        <taxon>Viridiplantae</taxon>
        <taxon>Streptophyta</taxon>
        <taxon>Embryophyta</taxon>
        <taxon>Tracheophyta</taxon>
        <taxon>Spermatophyta</taxon>
        <taxon>Magnoliopsida</taxon>
        <taxon>eudicotyledons</taxon>
        <taxon>Gunneridae</taxon>
        <taxon>Pentapetalae</taxon>
        <taxon>Caryophyllales</taxon>
        <taxon>Cactineae</taxon>
        <taxon>Cactaceae</taxon>
        <taxon>Opuntioideae</taxon>
        <taxon>Opuntia</taxon>
    </lineage>
</organism>
<keyword evidence="5 8" id="KW-0863">Zinc-finger</keyword>
<evidence type="ECO:0000256" key="2">
    <source>
        <dbReference type="ARBA" id="ARBA00012483"/>
    </source>
</evidence>
<dbReference type="AlphaFoldDB" id="A0A7C8YXC9"/>
<protein>
    <recommendedName>
        <fullName evidence="2">RING-type E3 ubiquitin transferase</fullName>
        <ecNumber evidence="2">2.3.2.27</ecNumber>
    </recommendedName>
</protein>
<evidence type="ECO:0000256" key="1">
    <source>
        <dbReference type="ARBA" id="ARBA00000900"/>
    </source>
</evidence>
<evidence type="ECO:0000256" key="4">
    <source>
        <dbReference type="ARBA" id="ARBA00022723"/>
    </source>
</evidence>
<evidence type="ECO:0000256" key="6">
    <source>
        <dbReference type="ARBA" id="ARBA00022786"/>
    </source>
</evidence>
<proteinExistence type="predicted"/>